<dbReference type="InterPro" id="IPR012093">
    <property type="entry name" value="Pirin"/>
</dbReference>
<dbReference type="RefSeq" id="WP_152836902.1">
    <property type="nucleotide sequence ID" value="NZ_WHUG01000002.1"/>
</dbReference>
<feature type="domain" description="Pirin N-terminal" evidence="3">
    <location>
        <begin position="26"/>
        <end position="114"/>
    </location>
</feature>
<protein>
    <submittedName>
        <fullName evidence="4">Pirin family protein</fullName>
    </submittedName>
</protein>
<dbReference type="Pfam" id="PF02678">
    <property type="entry name" value="Pirin"/>
    <property type="match status" value="1"/>
</dbReference>
<comment type="caution">
    <text evidence="4">The sequence shown here is derived from an EMBL/GenBank/DDBJ whole genome shotgun (WGS) entry which is preliminary data.</text>
</comment>
<keyword evidence="5" id="KW-1185">Reference proteome</keyword>
<dbReference type="AlphaFoldDB" id="A0A6A7MXT0"/>
<reference evidence="4 5" key="1">
    <citation type="submission" date="2019-10" db="EMBL/GenBank/DDBJ databases">
        <title>Two novel species isolated from a subtropical stream in China.</title>
        <authorList>
            <person name="Lu H."/>
        </authorList>
    </citation>
    <scope>NUCLEOTIDE SEQUENCE [LARGE SCALE GENOMIC DNA]</scope>
    <source>
        <strain evidence="4 5">FT29W</strain>
    </source>
</reference>
<dbReference type="Gene3D" id="2.60.120.10">
    <property type="entry name" value="Jelly Rolls"/>
    <property type="match status" value="1"/>
</dbReference>
<comment type="similarity">
    <text evidence="1 2">Belongs to the pirin family.</text>
</comment>
<dbReference type="InterPro" id="IPR003829">
    <property type="entry name" value="Pirin_N_dom"/>
</dbReference>
<sequence length="271" mass="28936">MKTRNIAFRTKGNTRGPITRLVSPGDVGQMIKPFVFLDRFRMEASRGGKMGMHPHSGIATVTVVMDGATAYRETTGSEGVLHAGGVEWMSAGNGVWHDGGPIEGQGVHGFQLWLALPPEDENGPAHSQYLAAEQVTSSGPARVIIGRYGDAVSLIQPRASINYLHVKLRDGERWTYQPPAGHDVAWAAVASGALHVGDAEIGREVAVFEEGGGAIDFVAEGETEFVLGSAVKHPHELVTGYYSVHTSLAALAQGETEIERIGTQLRSANLM</sequence>
<evidence type="ECO:0000256" key="2">
    <source>
        <dbReference type="RuleBase" id="RU003457"/>
    </source>
</evidence>
<dbReference type="SUPFAM" id="SSF51182">
    <property type="entry name" value="RmlC-like cupins"/>
    <property type="match status" value="1"/>
</dbReference>
<organism evidence="4 5">
    <name type="scientific">Rugamonas aquatica</name>
    <dbReference type="NCBI Taxonomy" id="2743357"/>
    <lineage>
        <taxon>Bacteria</taxon>
        <taxon>Pseudomonadati</taxon>
        <taxon>Pseudomonadota</taxon>
        <taxon>Betaproteobacteria</taxon>
        <taxon>Burkholderiales</taxon>
        <taxon>Oxalobacteraceae</taxon>
        <taxon>Telluria group</taxon>
        <taxon>Rugamonas</taxon>
    </lineage>
</organism>
<name>A0A6A7MXT0_9BURK</name>
<dbReference type="InterPro" id="IPR011051">
    <property type="entry name" value="RmlC_Cupin_sf"/>
</dbReference>
<dbReference type="EMBL" id="WHUG01000002">
    <property type="protein sequence ID" value="MQA37549.1"/>
    <property type="molecule type" value="Genomic_DNA"/>
</dbReference>
<evidence type="ECO:0000313" key="4">
    <source>
        <dbReference type="EMBL" id="MQA37549.1"/>
    </source>
</evidence>
<evidence type="ECO:0000256" key="1">
    <source>
        <dbReference type="ARBA" id="ARBA00008416"/>
    </source>
</evidence>
<dbReference type="PANTHER" id="PTHR13903">
    <property type="entry name" value="PIRIN-RELATED"/>
    <property type="match status" value="1"/>
</dbReference>
<dbReference type="Proteomes" id="UP000440498">
    <property type="component" value="Unassembled WGS sequence"/>
</dbReference>
<proteinExistence type="inferred from homology"/>
<dbReference type="PIRSF" id="PIRSF006232">
    <property type="entry name" value="Pirin"/>
    <property type="match status" value="1"/>
</dbReference>
<dbReference type="PANTHER" id="PTHR13903:SF8">
    <property type="entry name" value="PIRIN"/>
    <property type="match status" value="1"/>
</dbReference>
<accession>A0A6A7MXT0</accession>
<evidence type="ECO:0000313" key="5">
    <source>
        <dbReference type="Proteomes" id="UP000440498"/>
    </source>
</evidence>
<gene>
    <name evidence="4" type="ORF">GEV02_05250</name>
</gene>
<dbReference type="InterPro" id="IPR014710">
    <property type="entry name" value="RmlC-like_jellyroll"/>
</dbReference>
<dbReference type="CDD" id="cd02247">
    <property type="entry name" value="cupin_pirin_C"/>
    <property type="match status" value="1"/>
</dbReference>
<evidence type="ECO:0000259" key="3">
    <source>
        <dbReference type="Pfam" id="PF02678"/>
    </source>
</evidence>